<evidence type="ECO:0000256" key="2">
    <source>
        <dbReference type="ARBA" id="ARBA00022448"/>
    </source>
</evidence>
<proteinExistence type="inferred from homology"/>
<dbReference type="SMART" id="SM00382">
    <property type="entry name" value="AAA"/>
    <property type="match status" value="1"/>
</dbReference>
<evidence type="ECO:0000256" key="3">
    <source>
        <dbReference type="ARBA" id="ARBA00022741"/>
    </source>
</evidence>
<name>A0A3M0BJC0_9AQUI</name>
<dbReference type="OrthoDB" id="9806726at2"/>
<dbReference type="PROSITE" id="PS00211">
    <property type="entry name" value="ABC_TRANSPORTER_1"/>
    <property type="match status" value="1"/>
</dbReference>
<dbReference type="SUPFAM" id="SSF52540">
    <property type="entry name" value="P-loop containing nucleoside triphosphate hydrolases"/>
    <property type="match status" value="1"/>
</dbReference>
<gene>
    <name evidence="6" type="ORF">CLV39_0157</name>
</gene>
<keyword evidence="7" id="KW-1185">Reference proteome</keyword>
<dbReference type="PANTHER" id="PTHR42734">
    <property type="entry name" value="METAL TRANSPORT SYSTEM ATP-BINDING PROTEIN TM_0124-RELATED"/>
    <property type="match status" value="1"/>
</dbReference>
<dbReference type="InterPro" id="IPR003439">
    <property type="entry name" value="ABC_transporter-like_ATP-bd"/>
</dbReference>
<evidence type="ECO:0000313" key="7">
    <source>
        <dbReference type="Proteomes" id="UP000280842"/>
    </source>
</evidence>
<dbReference type="InterPro" id="IPR027417">
    <property type="entry name" value="P-loop_NTPase"/>
</dbReference>
<evidence type="ECO:0000259" key="5">
    <source>
        <dbReference type="PROSITE" id="PS50893"/>
    </source>
</evidence>
<dbReference type="FunFam" id="3.40.50.300:FF:000134">
    <property type="entry name" value="Iron-enterobactin ABC transporter ATP-binding protein"/>
    <property type="match status" value="1"/>
</dbReference>
<evidence type="ECO:0000313" key="6">
    <source>
        <dbReference type="EMBL" id="RMA97543.1"/>
    </source>
</evidence>
<keyword evidence="3" id="KW-0547">Nucleotide-binding</keyword>
<dbReference type="GO" id="GO:0005524">
    <property type="term" value="F:ATP binding"/>
    <property type="evidence" value="ECO:0007669"/>
    <property type="project" value="UniProtKB-KW"/>
</dbReference>
<evidence type="ECO:0000256" key="1">
    <source>
        <dbReference type="ARBA" id="ARBA00005417"/>
    </source>
</evidence>
<dbReference type="EMBL" id="REFO01000010">
    <property type="protein sequence ID" value="RMA97543.1"/>
    <property type="molecule type" value="Genomic_DNA"/>
</dbReference>
<dbReference type="Pfam" id="PF00005">
    <property type="entry name" value="ABC_tran"/>
    <property type="match status" value="1"/>
</dbReference>
<organism evidence="6 7">
    <name type="scientific">Hydrogenothermus marinus</name>
    <dbReference type="NCBI Taxonomy" id="133270"/>
    <lineage>
        <taxon>Bacteria</taxon>
        <taxon>Pseudomonadati</taxon>
        <taxon>Aquificota</taxon>
        <taxon>Aquificia</taxon>
        <taxon>Aquificales</taxon>
        <taxon>Hydrogenothermaceae</taxon>
        <taxon>Hydrogenothermus</taxon>
    </lineage>
</organism>
<evidence type="ECO:0000256" key="4">
    <source>
        <dbReference type="ARBA" id="ARBA00022840"/>
    </source>
</evidence>
<keyword evidence="4 6" id="KW-0067">ATP-binding</keyword>
<dbReference type="Proteomes" id="UP000280842">
    <property type="component" value="Unassembled WGS sequence"/>
</dbReference>
<comment type="similarity">
    <text evidence="1">Belongs to the ABC transporter superfamily.</text>
</comment>
<dbReference type="GO" id="GO:0016887">
    <property type="term" value="F:ATP hydrolysis activity"/>
    <property type="evidence" value="ECO:0007669"/>
    <property type="project" value="InterPro"/>
</dbReference>
<keyword evidence="2" id="KW-0813">Transport</keyword>
<accession>A0A3M0BJC0</accession>
<dbReference type="CDD" id="cd03235">
    <property type="entry name" value="ABC_Metallic_Cations"/>
    <property type="match status" value="1"/>
</dbReference>
<sequence>MDLAIEVKNLTVKYGEKVVLQDINLKIKKGEIVAIVGPNGSGKTTLLKTILGFIKPVIGEVKILGMPNKKAVKTGKIGYLPQKSPVKNSFLSALDVVLFGLINSKLSKKEKIEKALETLKLVGMEDFANYPYSSLSGGQQQRVSIGRVIISNPEIVFLDEPSTGIDVVAQESFYDFMKKLRDEKGMTIVMVSHDIGVIGSFVDKVVGLNRYLHYLGDIKGFLNKDVLAKLYGSEVKLLIHSPECITCDKIQI</sequence>
<dbReference type="PROSITE" id="PS50893">
    <property type="entry name" value="ABC_TRANSPORTER_2"/>
    <property type="match status" value="1"/>
</dbReference>
<dbReference type="RefSeq" id="WP_121922320.1">
    <property type="nucleotide sequence ID" value="NZ_REFO01000010.1"/>
</dbReference>
<reference evidence="6 7" key="1">
    <citation type="submission" date="2018-10" db="EMBL/GenBank/DDBJ databases">
        <title>Genomic Encyclopedia of Archaeal and Bacterial Type Strains, Phase II (KMG-II): from individual species to whole genera.</title>
        <authorList>
            <person name="Goeker M."/>
        </authorList>
    </citation>
    <scope>NUCLEOTIDE SEQUENCE [LARGE SCALE GENOMIC DNA]</scope>
    <source>
        <strain evidence="6 7">VM1</strain>
    </source>
</reference>
<dbReference type="InterPro" id="IPR003593">
    <property type="entry name" value="AAA+_ATPase"/>
</dbReference>
<dbReference type="PANTHER" id="PTHR42734:SF17">
    <property type="entry name" value="METAL TRANSPORT SYSTEM ATP-BINDING PROTEIN TM_0124-RELATED"/>
    <property type="match status" value="1"/>
</dbReference>
<dbReference type="AlphaFoldDB" id="A0A3M0BJC0"/>
<dbReference type="Gene3D" id="3.40.50.300">
    <property type="entry name" value="P-loop containing nucleotide triphosphate hydrolases"/>
    <property type="match status" value="1"/>
</dbReference>
<dbReference type="InterPro" id="IPR050153">
    <property type="entry name" value="Metal_Ion_Import_ABC"/>
</dbReference>
<protein>
    <submittedName>
        <fullName evidence="6">Zinc transport system ATP-binding protein</fullName>
    </submittedName>
</protein>
<dbReference type="InterPro" id="IPR017871">
    <property type="entry name" value="ABC_transporter-like_CS"/>
</dbReference>
<feature type="domain" description="ABC transporter" evidence="5">
    <location>
        <begin position="5"/>
        <end position="235"/>
    </location>
</feature>
<comment type="caution">
    <text evidence="6">The sequence shown here is derived from an EMBL/GenBank/DDBJ whole genome shotgun (WGS) entry which is preliminary data.</text>
</comment>